<feature type="domain" description="Retrovirus-related Pol polyprotein from transposon TNT 1-94-like beta-barrel" evidence="1">
    <location>
        <begin position="30"/>
        <end position="104"/>
    </location>
</feature>
<sequence>MQLKKLINKRSSVTCNSNKEEAITLATMRCSNHMNGDEKKIINMSEYKGDRVVVTANNSKMPITHIGKMVFALHNISRQVELQNVYHVPGMKKHLLSISQLTNSSNYVLFGPNDVFPILRLEETLYVLDVNMGNHINFPMENQIIKRRSY</sequence>
<evidence type="ECO:0000313" key="3">
    <source>
        <dbReference type="Proteomes" id="UP000824120"/>
    </source>
</evidence>
<gene>
    <name evidence="2" type="ORF">H5410_005031</name>
</gene>
<reference evidence="2 3" key="1">
    <citation type="submission" date="2020-09" db="EMBL/GenBank/DDBJ databases">
        <title>De no assembly of potato wild relative species, Solanum commersonii.</title>
        <authorList>
            <person name="Cho K."/>
        </authorList>
    </citation>
    <scope>NUCLEOTIDE SEQUENCE [LARGE SCALE GENOMIC DNA]</scope>
    <source>
        <strain evidence="2">LZ3.2</strain>
        <tissue evidence="2">Leaf</tissue>
    </source>
</reference>
<dbReference type="AlphaFoldDB" id="A0A9J6A5I2"/>
<keyword evidence="3" id="KW-1185">Reference proteome</keyword>
<name>A0A9J6A5I2_SOLCO</name>
<dbReference type="OrthoDB" id="1303719at2759"/>
<protein>
    <recommendedName>
        <fullName evidence="1">Retrovirus-related Pol polyprotein from transposon TNT 1-94-like beta-barrel domain-containing protein</fullName>
    </recommendedName>
</protein>
<dbReference type="Pfam" id="PF22936">
    <property type="entry name" value="Pol_BBD"/>
    <property type="match status" value="1"/>
</dbReference>
<dbReference type="Proteomes" id="UP000824120">
    <property type="component" value="Chromosome 2"/>
</dbReference>
<dbReference type="InterPro" id="IPR054722">
    <property type="entry name" value="PolX-like_BBD"/>
</dbReference>
<dbReference type="EMBL" id="JACXVP010000002">
    <property type="protein sequence ID" value="KAG5619813.1"/>
    <property type="molecule type" value="Genomic_DNA"/>
</dbReference>
<accession>A0A9J6A5I2</accession>
<evidence type="ECO:0000313" key="2">
    <source>
        <dbReference type="EMBL" id="KAG5619813.1"/>
    </source>
</evidence>
<evidence type="ECO:0000259" key="1">
    <source>
        <dbReference type="Pfam" id="PF22936"/>
    </source>
</evidence>
<organism evidence="2 3">
    <name type="scientific">Solanum commersonii</name>
    <name type="common">Commerson's wild potato</name>
    <name type="synonym">Commerson's nightshade</name>
    <dbReference type="NCBI Taxonomy" id="4109"/>
    <lineage>
        <taxon>Eukaryota</taxon>
        <taxon>Viridiplantae</taxon>
        <taxon>Streptophyta</taxon>
        <taxon>Embryophyta</taxon>
        <taxon>Tracheophyta</taxon>
        <taxon>Spermatophyta</taxon>
        <taxon>Magnoliopsida</taxon>
        <taxon>eudicotyledons</taxon>
        <taxon>Gunneridae</taxon>
        <taxon>Pentapetalae</taxon>
        <taxon>asterids</taxon>
        <taxon>lamiids</taxon>
        <taxon>Solanales</taxon>
        <taxon>Solanaceae</taxon>
        <taxon>Solanoideae</taxon>
        <taxon>Solaneae</taxon>
        <taxon>Solanum</taxon>
    </lineage>
</organism>
<comment type="caution">
    <text evidence="2">The sequence shown here is derived from an EMBL/GenBank/DDBJ whole genome shotgun (WGS) entry which is preliminary data.</text>
</comment>
<proteinExistence type="predicted"/>